<comment type="caution">
    <text evidence="6">The sequence shown here is derived from an EMBL/GenBank/DDBJ whole genome shotgun (WGS) entry which is preliminary data.</text>
</comment>
<dbReference type="InterPro" id="IPR051013">
    <property type="entry name" value="MBL_superfamily_lactonases"/>
</dbReference>
<organism evidence="6 7">
    <name type="scientific">Fonsecaea monophora</name>
    <dbReference type="NCBI Taxonomy" id="254056"/>
    <lineage>
        <taxon>Eukaryota</taxon>
        <taxon>Fungi</taxon>
        <taxon>Dikarya</taxon>
        <taxon>Ascomycota</taxon>
        <taxon>Pezizomycotina</taxon>
        <taxon>Eurotiomycetes</taxon>
        <taxon>Chaetothyriomycetidae</taxon>
        <taxon>Chaetothyriales</taxon>
        <taxon>Herpotrichiellaceae</taxon>
        <taxon>Fonsecaea</taxon>
    </lineage>
</organism>
<dbReference type="GO" id="GO:0046872">
    <property type="term" value="F:metal ion binding"/>
    <property type="evidence" value="ECO:0007669"/>
    <property type="project" value="UniProtKB-KW"/>
</dbReference>
<evidence type="ECO:0000256" key="2">
    <source>
        <dbReference type="ARBA" id="ARBA00022723"/>
    </source>
</evidence>
<protein>
    <submittedName>
        <fullName evidence="6">Ornithine carbamoyltransferase</fullName>
    </submittedName>
</protein>
<accession>A0A177FGE6</accession>
<evidence type="ECO:0000256" key="4">
    <source>
        <dbReference type="ARBA" id="ARBA00022833"/>
    </source>
</evidence>
<evidence type="ECO:0000259" key="5">
    <source>
        <dbReference type="SMART" id="SM00849"/>
    </source>
</evidence>
<keyword evidence="6" id="KW-0808">Transferase</keyword>
<dbReference type="RefSeq" id="XP_022514201.1">
    <property type="nucleotide sequence ID" value="XM_022653391.1"/>
</dbReference>
<dbReference type="SMART" id="SM00849">
    <property type="entry name" value="Lactamase_B"/>
    <property type="match status" value="1"/>
</dbReference>
<evidence type="ECO:0000313" key="6">
    <source>
        <dbReference type="EMBL" id="OAG42249.1"/>
    </source>
</evidence>
<dbReference type="CDD" id="cd07730">
    <property type="entry name" value="metallo-hydrolase-like_MBL-fold"/>
    <property type="match status" value="1"/>
</dbReference>
<evidence type="ECO:0000256" key="1">
    <source>
        <dbReference type="ARBA" id="ARBA00007749"/>
    </source>
</evidence>
<gene>
    <name evidence="6" type="ORF">AYO21_03417</name>
</gene>
<keyword evidence="7" id="KW-1185">Reference proteome</keyword>
<dbReference type="GO" id="GO:0016787">
    <property type="term" value="F:hydrolase activity"/>
    <property type="evidence" value="ECO:0007669"/>
    <property type="project" value="UniProtKB-KW"/>
</dbReference>
<dbReference type="Proteomes" id="UP000077002">
    <property type="component" value="Unassembled WGS sequence"/>
</dbReference>
<dbReference type="Gene3D" id="3.60.15.10">
    <property type="entry name" value="Ribonuclease Z/Hydroxyacylglutathione hydrolase-like"/>
    <property type="match status" value="1"/>
</dbReference>
<keyword evidence="2" id="KW-0479">Metal-binding</keyword>
<sequence length="356" mass="39543">MAKFEVPPGATAQVRIIDSSTRMTFPPWMFIKPKWPGFDLLKQLPSWSFLVEHTSASGKHSKLVFDLGMPKDWANMAPVISEQLKAHPSAFQVTHDVSEILENNDVKLNEVNWIVWSHWHSDHIGDPALFPPETTLVVGPGFKENLLPGYPANKESSIRECDYTGRELYEPSFTDLKIGDFDANDFFGDGSFYLLSAPGHTVAHLAALVRTTTNPDTFILMGADTCHHGGEVRPSPYLPIPAEITPHPFPSQSALSVCPGAIFENALRRLERPVDGPFFDAVHGHSLSDIAETIAKTQIADADPNVFFIAAHDDTIQGVVDLFPKSANAWKKQGWAEKVKWKFLKDFEQAVKAQSE</sequence>
<proteinExistence type="inferred from homology"/>
<keyword evidence="3" id="KW-0378">Hydrolase</keyword>
<dbReference type="InterPro" id="IPR001279">
    <property type="entry name" value="Metallo-B-lactamas"/>
</dbReference>
<dbReference type="GeneID" id="34598588"/>
<comment type="similarity">
    <text evidence="1">Belongs to the metallo-beta-lactamase superfamily.</text>
</comment>
<dbReference type="InterPro" id="IPR036866">
    <property type="entry name" value="RibonucZ/Hydroxyglut_hydro"/>
</dbReference>
<dbReference type="SUPFAM" id="SSF56281">
    <property type="entry name" value="Metallo-hydrolase/oxidoreductase"/>
    <property type="match status" value="1"/>
</dbReference>
<dbReference type="PANTHER" id="PTHR42978">
    <property type="entry name" value="QUORUM-QUENCHING LACTONASE YTNP-RELATED-RELATED"/>
    <property type="match status" value="1"/>
</dbReference>
<dbReference type="GO" id="GO:0016740">
    <property type="term" value="F:transferase activity"/>
    <property type="evidence" value="ECO:0007669"/>
    <property type="project" value="UniProtKB-KW"/>
</dbReference>
<evidence type="ECO:0000313" key="7">
    <source>
        <dbReference type="Proteomes" id="UP000077002"/>
    </source>
</evidence>
<feature type="domain" description="Metallo-beta-lactamase" evidence="5">
    <location>
        <begin position="45"/>
        <end position="285"/>
    </location>
</feature>
<dbReference type="AlphaFoldDB" id="A0A177FGE6"/>
<dbReference type="EMBL" id="LVKK01000017">
    <property type="protein sequence ID" value="OAG42249.1"/>
    <property type="molecule type" value="Genomic_DNA"/>
</dbReference>
<name>A0A177FGE6_9EURO</name>
<dbReference type="OrthoDB" id="10250730at2759"/>
<reference evidence="6 7" key="1">
    <citation type="submission" date="2016-03" db="EMBL/GenBank/DDBJ databases">
        <title>Draft genome sequence of the Fonsecaea monophora CBS 269.37.</title>
        <authorList>
            <person name="Bombassaro A."/>
            <person name="Vinicius W.A."/>
            <person name="De Hoog S."/>
            <person name="Sun J."/>
            <person name="Souza E.M."/>
            <person name="Raittz R.T."/>
            <person name="Costa F."/>
            <person name="Leao A.C."/>
            <person name="Tadra-Sfeir M.Z."/>
            <person name="Baura V."/>
            <person name="Balsanelli E."/>
            <person name="Pedrosa F.O."/>
            <person name="Moreno L.F."/>
            <person name="Steffens M.B."/>
            <person name="Xi L."/>
            <person name="Bocca A.L."/>
            <person name="Felipe M.S."/>
            <person name="Teixeira M."/>
            <person name="Telles Filho F.Q."/>
            <person name="Azevedo C.M."/>
            <person name="Gomes R."/>
            <person name="Vicente V.A."/>
        </authorList>
    </citation>
    <scope>NUCLEOTIDE SEQUENCE [LARGE SCALE GENOMIC DNA]</scope>
    <source>
        <strain evidence="6 7">CBS 269.37</strain>
    </source>
</reference>
<evidence type="ECO:0000256" key="3">
    <source>
        <dbReference type="ARBA" id="ARBA00022801"/>
    </source>
</evidence>
<keyword evidence="4" id="KW-0862">Zinc</keyword>
<dbReference type="Pfam" id="PF00753">
    <property type="entry name" value="Lactamase_B"/>
    <property type="match status" value="1"/>
</dbReference>
<dbReference type="PANTHER" id="PTHR42978:SF5">
    <property type="entry name" value="METALLO-BETA-LACTAMASE DOMAIN-CONTAINING PROTEIN"/>
    <property type="match status" value="1"/>
</dbReference>